<protein>
    <submittedName>
        <fullName evidence="2">GNAT family N-acetyltransferase</fullName>
    </submittedName>
</protein>
<dbReference type="OrthoDB" id="4700839at2"/>
<sequence>MDISVYRPGELTAADRAAWSAMQARAVEDGSPQLANPFLAPEFALAVGRCRRGIRIAVVREEGEPVAFFPFQRTSMGVGRAIGLGVSDAQGLVHRPGFQWDTRELLLACGLSMWEFDHLIEGQKPFEVAASGSFASPVIDVDQGYERYLAALRKQSPKFTRTTLAKERRLGRDVGEVRYVHDERDPAMLRVLTGWKSAQYRRTGRADRFARPWIAHLVEQLFHTRTESFAGLLSVLYAAGRPVAAHFGLRSSTVLACWFPAYDPEFSRYSPGLILHMRMAEGAAAQGLAYLDLGRGGKAYKDSLKTRELSVSEGWVTRRHPVALGYRARRAPLRALRNSVLARPELFEQADRLLRRMGRIRAAGQGAAGQGTARHGHGVNS</sequence>
<dbReference type="Proteomes" id="UP000267900">
    <property type="component" value="Chromosome"/>
</dbReference>
<keyword evidence="3" id="KW-1185">Reference proteome</keyword>
<dbReference type="RefSeq" id="WP_126913482.1">
    <property type="nucleotide sequence ID" value="NZ_CP034587.1"/>
</dbReference>
<keyword evidence="2" id="KW-0808">Transferase</keyword>
<proteinExistence type="predicted"/>
<accession>A0A3Q9FV09</accession>
<dbReference type="GO" id="GO:0016740">
    <property type="term" value="F:transferase activity"/>
    <property type="evidence" value="ECO:0007669"/>
    <property type="project" value="UniProtKB-KW"/>
</dbReference>
<dbReference type="InterPro" id="IPR038740">
    <property type="entry name" value="BioF2-like_GNAT_dom"/>
</dbReference>
<gene>
    <name evidence="2" type="ORF">EKH77_06565</name>
</gene>
<evidence type="ECO:0000313" key="3">
    <source>
        <dbReference type="Proteomes" id="UP000267900"/>
    </source>
</evidence>
<dbReference type="InterPro" id="IPR016181">
    <property type="entry name" value="Acyl_CoA_acyltransferase"/>
</dbReference>
<dbReference type="AlphaFoldDB" id="A0A3Q9FV09"/>
<dbReference type="SUPFAM" id="SSF55729">
    <property type="entry name" value="Acyl-CoA N-acyltransferases (Nat)"/>
    <property type="match status" value="1"/>
</dbReference>
<dbReference type="EMBL" id="CP034587">
    <property type="protein sequence ID" value="AZQ70923.1"/>
    <property type="molecule type" value="Genomic_DNA"/>
</dbReference>
<feature type="domain" description="BioF2-like acetyltransferase" evidence="1">
    <location>
        <begin position="160"/>
        <end position="301"/>
    </location>
</feature>
<dbReference type="Gene3D" id="3.40.630.30">
    <property type="match status" value="1"/>
</dbReference>
<name>A0A3Q9FV09_STRLT</name>
<evidence type="ECO:0000313" key="2">
    <source>
        <dbReference type="EMBL" id="AZQ70923.1"/>
    </source>
</evidence>
<organism evidence="2 3">
    <name type="scientific">Streptomyces luteoverticillatus</name>
    <name type="common">Streptoverticillium luteoverticillatus</name>
    <dbReference type="NCBI Taxonomy" id="66425"/>
    <lineage>
        <taxon>Bacteria</taxon>
        <taxon>Bacillati</taxon>
        <taxon>Actinomycetota</taxon>
        <taxon>Actinomycetes</taxon>
        <taxon>Kitasatosporales</taxon>
        <taxon>Streptomycetaceae</taxon>
        <taxon>Streptomyces</taxon>
    </lineage>
</organism>
<reference evidence="2 3" key="1">
    <citation type="submission" date="2018-12" db="EMBL/GenBank/DDBJ databases">
        <title>The whole draft genome of Streptomyce luteoverticillatus CGMCC 15060.</title>
        <authorList>
            <person name="Feng Z."/>
            <person name="Chen G."/>
            <person name="Zhang J."/>
            <person name="Zhu H."/>
            <person name="Yu X."/>
            <person name="Zhang W."/>
            <person name="Zhang X."/>
        </authorList>
    </citation>
    <scope>NUCLEOTIDE SEQUENCE [LARGE SCALE GENOMIC DNA]</scope>
    <source>
        <strain evidence="2 3">CGMCC 15060</strain>
    </source>
</reference>
<dbReference type="Pfam" id="PF13480">
    <property type="entry name" value="Acetyltransf_6"/>
    <property type="match status" value="1"/>
</dbReference>
<evidence type="ECO:0000259" key="1">
    <source>
        <dbReference type="Pfam" id="PF13480"/>
    </source>
</evidence>